<dbReference type="AlphaFoldDB" id="A0AAP0DMM9"/>
<evidence type="ECO:0000313" key="7">
    <source>
        <dbReference type="EMBL" id="KAK9077526.1"/>
    </source>
</evidence>
<dbReference type="EMBL" id="JBCNJP010000007">
    <property type="protein sequence ID" value="KAK9077526.1"/>
    <property type="molecule type" value="Genomic_DNA"/>
</dbReference>
<dbReference type="GO" id="GO:0008270">
    <property type="term" value="F:zinc ion binding"/>
    <property type="evidence" value="ECO:0007669"/>
    <property type="project" value="UniProtKB-KW"/>
</dbReference>
<keyword evidence="2 4" id="KW-0863">Zinc-finger</keyword>
<dbReference type="PANTHER" id="PTHR31717:SF60">
    <property type="entry name" value="B-BOX TYPE ZINC FINGER FAMILY PROTEIN"/>
    <property type="match status" value="1"/>
</dbReference>
<evidence type="ECO:0000256" key="3">
    <source>
        <dbReference type="ARBA" id="ARBA00022833"/>
    </source>
</evidence>
<keyword evidence="3" id="KW-0862">Zinc</keyword>
<organism evidence="7 8">
    <name type="scientific">Deinandra increscens subsp. villosa</name>
    <dbReference type="NCBI Taxonomy" id="3103831"/>
    <lineage>
        <taxon>Eukaryota</taxon>
        <taxon>Viridiplantae</taxon>
        <taxon>Streptophyta</taxon>
        <taxon>Embryophyta</taxon>
        <taxon>Tracheophyta</taxon>
        <taxon>Spermatophyta</taxon>
        <taxon>Magnoliopsida</taxon>
        <taxon>eudicotyledons</taxon>
        <taxon>Gunneridae</taxon>
        <taxon>Pentapetalae</taxon>
        <taxon>asterids</taxon>
        <taxon>campanulids</taxon>
        <taxon>Asterales</taxon>
        <taxon>Asteraceae</taxon>
        <taxon>Asteroideae</taxon>
        <taxon>Heliantheae alliance</taxon>
        <taxon>Madieae</taxon>
        <taxon>Madiinae</taxon>
        <taxon>Deinandra</taxon>
    </lineage>
</organism>
<evidence type="ECO:0000313" key="8">
    <source>
        <dbReference type="Proteomes" id="UP001408789"/>
    </source>
</evidence>
<dbReference type="InterPro" id="IPR000315">
    <property type="entry name" value="Znf_B-box"/>
</dbReference>
<feature type="domain" description="B box-type" evidence="6">
    <location>
        <begin position="1"/>
        <end position="45"/>
    </location>
</feature>
<dbReference type="SMART" id="SM00336">
    <property type="entry name" value="BBOX"/>
    <property type="match status" value="1"/>
</dbReference>
<keyword evidence="1" id="KW-0479">Metal-binding</keyword>
<keyword evidence="8" id="KW-1185">Reference proteome</keyword>
<evidence type="ECO:0000256" key="2">
    <source>
        <dbReference type="ARBA" id="ARBA00022771"/>
    </source>
</evidence>
<gene>
    <name evidence="7" type="ORF">SSX86_005863</name>
</gene>
<feature type="compositionally biased region" description="Acidic residues" evidence="5">
    <location>
        <begin position="107"/>
        <end position="129"/>
    </location>
</feature>
<sequence length="218" mass="24369">MKRCELCRQFARIYCQSDNASLCYDCDQNVHSSNFLVAKHSRTLLCHKCQSPTPWTASGLSLGRAASVCVTCVDEDSTQRRLRSGGETNRRENDVVAENRDVHENGDTEDEDTESSDESEDEDEDEDAENQVVPWSSVASPPVTGSSSSEEFSSVKVSSDGFRSTTYRERRDDYFDSEDDTVCSSENSTGKRSTEISLTSFRPLKMIRSDRNSDHGEA</sequence>
<dbReference type="Pfam" id="PF00643">
    <property type="entry name" value="zf-B_box"/>
    <property type="match status" value="1"/>
</dbReference>
<evidence type="ECO:0000256" key="5">
    <source>
        <dbReference type="SAM" id="MobiDB-lite"/>
    </source>
</evidence>
<proteinExistence type="predicted"/>
<feature type="region of interest" description="Disordered" evidence="5">
    <location>
        <begin position="80"/>
        <end position="218"/>
    </location>
</feature>
<feature type="compositionally biased region" description="Low complexity" evidence="5">
    <location>
        <begin position="132"/>
        <end position="159"/>
    </location>
</feature>
<dbReference type="PROSITE" id="PS50119">
    <property type="entry name" value="ZF_BBOX"/>
    <property type="match status" value="1"/>
</dbReference>
<dbReference type="Proteomes" id="UP001408789">
    <property type="component" value="Unassembled WGS sequence"/>
</dbReference>
<dbReference type="InterPro" id="IPR049808">
    <property type="entry name" value="CONSTANS-like_Bbox1"/>
</dbReference>
<dbReference type="CDD" id="cd19821">
    <property type="entry name" value="Bbox1_BBX-like"/>
    <property type="match status" value="1"/>
</dbReference>
<comment type="caution">
    <text evidence="7">The sequence shown here is derived from an EMBL/GenBank/DDBJ whole genome shotgun (WGS) entry which is preliminary data.</text>
</comment>
<feature type="compositionally biased region" description="Polar residues" evidence="5">
    <location>
        <begin position="182"/>
        <end position="200"/>
    </location>
</feature>
<reference evidence="7 8" key="1">
    <citation type="submission" date="2024-04" db="EMBL/GenBank/DDBJ databases">
        <title>The reference genome of an endangered Asteraceae, Deinandra increscens subsp. villosa, native to the Central Coast of California.</title>
        <authorList>
            <person name="Guilliams M."/>
            <person name="Hasenstab-Lehman K."/>
            <person name="Meyer R."/>
            <person name="Mcevoy S."/>
        </authorList>
    </citation>
    <scope>NUCLEOTIDE SEQUENCE [LARGE SCALE GENOMIC DNA]</scope>
    <source>
        <tissue evidence="7">Leaf</tissue>
    </source>
</reference>
<evidence type="ECO:0000256" key="4">
    <source>
        <dbReference type="PROSITE-ProRule" id="PRU00024"/>
    </source>
</evidence>
<accession>A0AAP0DMM9</accession>
<evidence type="ECO:0000259" key="6">
    <source>
        <dbReference type="PROSITE" id="PS50119"/>
    </source>
</evidence>
<feature type="compositionally biased region" description="Basic and acidic residues" evidence="5">
    <location>
        <begin position="207"/>
        <end position="218"/>
    </location>
</feature>
<feature type="compositionally biased region" description="Basic and acidic residues" evidence="5">
    <location>
        <begin position="88"/>
        <end position="106"/>
    </location>
</feature>
<name>A0AAP0DMM9_9ASTR</name>
<protein>
    <recommendedName>
        <fullName evidence="6">B box-type domain-containing protein</fullName>
    </recommendedName>
</protein>
<dbReference type="PANTHER" id="PTHR31717">
    <property type="entry name" value="ZINC FINGER PROTEIN CONSTANS-LIKE 10"/>
    <property type="match status" value="1"/>
</dbReference>
<evidence type="ECO:0000256" key="1">
    <source>
        <dbReference type="ARBA" id="ARBA00022723"/>
    </source>
</evidence>